<feature type="chain" id="PRO_5016451562" description="Alpha-amylase" evidence="10">
    <location>
        <begin position="18"/>
        <end position="475"/>
    </location>
</feature>
<protein>
    <recommendedName>
        <fullName evidence="9">Alpha-amylase</fullName>
        <ecNumber evidence="9">3.2.1.1</ecNumber>
    </recommendedName>
</protein>
<keyword evidence="6 9" id="KW-0119">Carbohydrate metabolism</keyword>
<evidence type="ECO:0000313" key="13">
    <source>
        <dbReference type="Proteomes" id="UP000248326"/>
    </source>
</evidence>
<keyword evidence="13" id="KW-1185">Reference proteome</keyword>
<keyword evidence="4 9" id="KW-0378">Hydrolase</keyword>
<gene>
    <name evidence="12" type="ORF">DES52_104173</name>
</gene>
<keyword evidence="10" id="KW-0732">Signal</keyword>
<evidence type="ECO:0000256" key="2">
    <source>
        <dbReference type="ARBA" id="ARBA00008061"/>
    </source>
</evidence>
<dbReference type="Gene3D" id="2.60.40.1180">
    <property type="entry name" value="Golgi alpha-mannosidase II"/>
    <property type="match status" value="1"/>
</dbReference>
<dbReference type="SUPFAM" id="SSF51445">
    <property type="entry name" value="(Trans)glycosidases"/>
    <property type="match status" value="1"/>
</dbReference>
<evidence type="ECO:0000313" key="12">
    <source>
        <dbReference type="EMBL" id="PYE54901.1"/>
    </source>
</evidence>
<comment type="catalytic activity">
    <reaction evidence="9">
        <text>Endohydrolysis of (1-&gt;4)-alpha-D-glucosidic linkages in polysaccharides containing three or more (1-&gt;4)-alpha-linked D-glucose units.</text>
        <dbReference type="EC" id="3.2.1.1"/>
    </reaction>
</comment>
<dbReference type="GO" id="GO:0004556">
    <property type="term" value="F:alpha-amylase activity"/>
    <property type="evidence" value="ECO:0007669"/>
    <property type="project" value="UniProtKB-UniRule"/>
</dbReference>
<feature type="signal peptide" evidence="10">
    <location>
        <begin position="1"/>
        <end position="17"/>
    </location>
</feature>
<evidence type="ECO:0000256" key="8">
    <source>
        <dbReference type="RuleBase" id="RU003615"/>
    </source>
</evidence>
<comment type="cofactor">
    <cofactor evidence="1">
        <name>Ca(2+)</name>
        <dbReference type="ChEBI" id="CHEBI:29108"/>
    </cofactor>
</comment>
<keyword evidence="5" id="KW-0106">Calcium</keyword>
<dbReference type="InterPro" id="IPR006047">
    <property type="entry name" value="GH13_cat_dom"/>
</dbReference>
<dbReference type="InterPro" id="IPR013780">
    <property type="entry name" value="Glyco_hydro_b"/>
</dbReference>
<feature type="domain" description="Glycosyl hydrolase family 13 catalytic" evidence="11">
    <location>
        <begin position="31"/>
        <end position="381"/>
    </location>
</feature>
<dbReference type="InterPro" id="IPR013777">
    <property type="entry name" value="A-amylase-like"/>
</dbReference>
<dbReference type="OrthoDB" id="53578at2"/>
<comment type="caution">
    <text evidence="12">The sequence shown here is derived from an EMBL/GenBank/DDBJ whole genome shotgun (WGS) entry which is preliminary data.</text>
</comment>
<dbReference type="Pfam" id="PF00128">
    <property type="entry name" value="Alpha-amylase"/>
    <property type="match status" value="2"/>
</dbReference>
<proteinExistence type="inferred from homology"/>
<dbReference type="PANTHER" id="PTHR10357:SF179">
    <property type="entry name" value="NEUTRAL AND BASIC AMINO ACID TRANSPORT PROTEIN RBAT"/>
    <property type="match status" value="1"/>
</dbReference>
<evidence type="ECO:0000259" key="11">
    <source>
        <dbReference type="SMART" id="SM00642"/>
    </source>
</evidence>
<organism evidence="12 13">
    <name type="scientific">Deinococcus yavapaiensis KR-236</name>
    <dbReference type="NCBI Taxonomy" id="694435"/>
    <lineage>
        <taxon>Bacteria</taxon>
        <taxon>Thermotogati</taxon>
        <taxon>Deinococcota</taxon>
        <taxon>Deinococci</taxon>
        <taxon>Deinococcales</taxon>
        <taxon>Deinococcaceae</taxon>
        <taxon>Deinococcus</taxon>
    </lineage>
</organism>
<dbReference type="PRINTS" id="PR00110">
    <property type="entry name" value="ALPHAAMYLASE"/>
</dbReference>
<evidence type="ECO:0000256" key="9">
    <source>
        <dbReference type="RuleBase" id="RU361134"/>
    </source>
</evidence>
<dbReference type="InterPro" id="IPR017853">
    <property type="entry name" value="GH"/>
</dbReference>
<sequence>MRLAFLLAGLLAGSALAQSSAPSWKGQIIYQVMPDRFYAAGTPLTTQNVDKSDLKSWHGGNLKGLTEKLPYIRDFGATAVWLTPIYKQVSGRDQGATGYHGYWPENFRDVDPHFGTLADFDTFVKAAKGAGMKVLLDQVVNHYGFGAFATLERPKWFNNPSTCAQKGNNDVYCPIFALPDLDQDNREVRDFLFANADFWRARGVDGFRYDAIKHVPQSFLKDLLARDRAANTYTLGEWYDADASTIDSLQRLGFSSAFDFSMSSAMRSAIMSGSSLSAVRAVLERQGEISRPDEVALFLDNHDVARFANSSPFEDVARERTKFGWRALMSLRGIPVIWQGTEIAMRGGGDPDNRRDMRFPNQWTPEEKAVFDVAKTAVAVRKANPALNVGDLKLQNVPSSIEDDLLVFVREAQGQRVVVAWNNARQRKTYSLRNTLTAQLPVTRDLYGQDAKLSFKNGFLHLSLPAQTAAVFKLN</sequence>
<dbReference type="GO" id="GO:0009313">
    <property type="term" value="P:oligosaccharide catabolic process"/>
    <property type="evidence" value="ECO:0007669"/>
    <property type="project" value="TreeGrafter"/>
</dbReference>
<evidence type="ECO:0000256" key="6">
    <source>
        <dbReference type="ARBA" id="ARBA00023277"/>
    </source>
</evidence>
<evidence type="ECO:0000256" key="10">
    <source>
        <dbReference type="SAM" id="SignalP"/>
    </source>
</evidence>
<dbReference type="PIRSF" id="PIRSF001024">
    <property type="entry name" value="Alph-amyl_fung"/>
    <property type="match status" value="1"/>
</dbReference>
<dbReference type="InterPro" id="IPR006046">
    <property type="entry name" value="Alpha_amylase"/>
</dbReference>
<dbReference type="PANTHER" id="PTHR10357">
    <property type="entry name" value="ALPHA-AMYLASE FAMILY MEMBER"/>
    <property type="match status" value="1"/>
</dbReference>
<reference evidence="12 13" key="1">
    <citation type="submission" date="2018-06" db="EMBL/GenBank/DDBJ databases">
        <title>Genomic Encyclopedia of Type Strains, Phase IV (KMG-IV): sequencing the most valuable type-strain genomes for metagenomic binning, comparative biology and taxonomic classification.</title>
        <authorList>
            <person name="Goeker M."/>
        </authorList>
    </citation>
    <scope>NUCLEOTIDE SEQUENCE [LARGE SCALE GENOMIC DNA]</scope>
    <source>
        <strain evidence="12 13">DSM 18048</strain>
    </source>
</reference>
<evidence type="ECO:0000256" key="5">
    <source>
        <dbReference type="ARBA" id="ARBA00022837"/>
    </source>
</evidence>
<evidence type="ECO:0000256" key="1">
    <source>
        <dbReference type="ARBA" id="ARBA00001913"/>
    </source>
</evidence>
<accession>A0A318SDC3</accession>
<dbReference type="Gene3D" id="3.20.20.80">
    <property type="entry name" value="Glycosidases"/>
    <property type="match status" value="1"/>
</dbReference>
<dbReference type="SMART" id="SM00642">
    <property type="entry name" value="Aamy"/>
    <property type="match status" value="1"/>
</dbReference>
<name>A0A318SDC3_9DEIO</name>
<dbReference type="SUPFAM" id="SSF51011">
    <property type="entry name" value="Glycosyl hydrolase domain"/>
    <property type="match status" value="1"/>
</dbReference>
<comment type="similarity">
    <text evidence="2 8">Belongs to the glycosyl hydrolase 13 family.</text>
</comment>
<dbReference type="Proteomes" id="UP000248326">
    <property type="component" value="Unassembled WGS sequence"/>
</dbReference>
<evidence type="ECO:0000256" key="3">
    <source>
        <dbReference type="ARBA" id="ARBA00022723"/>
    </source>
</evidence>
<evidence type="ECO:0000256" key="4">
    <source>
        <dbReference type="ARBA" id="ARBA00022801"/>
    </source>
</evidence>
<dbReference type="EC" id="3.2.1.1" evidence="9"/>
<keyword evidence="3" id="KW-0479">Metal-binding</keyword>
<dbReference type="RefSeq" id="WP_110886013.1">
    <property type="nucleotide sequence ID" value="NZ_QJSX01000004.1"/>
</dbReference>
<keyword evidence="7 9" id="KW-0326">Glycosidase</keyword>
<dbReference type="GO" id="GO:0005509">
    <property type="term" value="F:calcium ion binding"/>
    <property type="evidence" value="ECO:0007669"/>
    <property type="project" value="InterPro"/>
</dbReference>
<dbReference type="AlphaFoldDB" id="A0A318SDC3"/>
<evidence type="ECO:0000256" key="7">
    <source>
        <dbReference type="ARBA" id="ARBA00023295"/>
    </source>
</evidence>
<dbReference type="EMBL" id="QJSX01000004">
    <property type="protein sequence ID" value="PYE54901.1"/>
    <property type="molecule type" value="Genomic_DNA"/>
</dbReference>